<name>A0A0M1LS74_CLOBO</name>
<dbReference type="AlphaFoldDB" id="A0A0M1LS74"/>
<dbReference type="EMBL" id="SWVK01000001">
    <property type="protein sequence ID" value="NFN33735.1"/>
    <property type="molecule type" value="Genomic_DNA"/>
</dbReference>
<proteinExistence type="predicted"/>
<dbReference type="PROSITE" id="PS51257">
    <property type="entry name" value="PROKAR_LIPOPROTEIN"/>
    <property type="match status" value="1"/>
</dbReference>
<evidence type="ECO:0000313" key="3">
    <source>
        <dbReference type="Proteomes" id="UP000473681"/>
    </source>
</evidence>
<dbReference type="EMBL" id="SWOV01000015">
    <property type="protein sequence ID" value="NFF87721.1"/>
    <property type="molecule type" value="Genomic_DNA"/>
</dbReference>
<gene>
    <name evidence="1" type="ORF">FC774_07510</name>
    <name evidence="2" type="ORF">FDB51_01030</name>
</gene>
<evidence type="ECO:0000313" key="4">
    <source>
        <dbReference type="Proteomes" id="UP000476820"/>
    </source>
</evidence>
<reference evidence="3 4" key="1">
    <citation type="submission" date="2019-04" db="EMBL/GenBank/DDBJ databases">
        <title>Genome sequencing of Clostridium botulinum Groups I-IV and Clostridium butyricum.</title>
        <authorList>
            <person name="Brunt J."/>
            <person name="Van Vliet A.H.M."/>
            <person name="Stringer S.C."/>
            <person name="Carter A.T."/>
            <person name="Peck M.W."/>
        </authorList>
    </citation>
    <scope>NUCLEOTIDE SEQUENCE [LARGE SCALE GENOMIC DNA]</scope>
    <source>
        <strain evidence="1 4">1605</strain>
        <strain evidence="2 3">CB-K-33E</strain>
    </source>
</reference>
<evidence type="ECO:0008006" key="5">
    <source>
        <dbReference type="Google" id="ProtNLM"/>
    </source>
</evidence>
<protein>
    <recommendedName>
        <fullName evidence="5">Lipoprotein</fullName>
    </recommendedName>
</protein>
<dbReference type="Proteomes" id="UP000473681">
    <property type="component" value="Unassembled WGS sequence"/>
</dbReference>
<dbReference type="RefSeq" id="WP_053342637.1">
    <property type="nucleotide sequence ID" value="NZ_JACBBZ010000003.1"/>
</dbReference>
<comment type="caution">
    <text evidence="2">The sequence shown here is derived from an EMBL/GenBank/DDBJ whole genome shotgun (WGS) entry which is preliminary data.</text>
</comment>
<evidence type="ECO:0000313" key="2">
    <source>
        <dbReference type="EMBL" id="NFN33735.1"/>
    </source>
</evidence>
<evidence type="ECO:0000313" key="1">
    <source>
        <dbReference type="EMBL" id="NFF87721.1"/>
    </source>
</evidence>
<sequence>MKRLVLILITLICFTTLIGCQKGANNIKLVYEPLSEKEECLLNLTENKILMYKLNNIPGDIKYNISLIYEVYKNTEKIKEEVIMGFMQDEPNGKINNKKLGLNIKNNEIRFIHGKEGAYAIGSYNLEEDLSKYSKAFFMNNASLEIGTDIYIYYANLGKGIRMDIPLGIPVDLNGLNDLLKDNEYTVLIKLSYEEI</sequence>
<dbReference type="Proteomes" id="UP000476820">
    <property type="component" value="Unassembled WGS sequence"/>
</dbReference>
<accession>A0A0M1LS74</accession>
<dbReference type="OrthoDB" id="2087247at2"/>
<organism evidence="2 3">
    <name type="scientific">Clostridium botulinum</name>
    <dbReference type="NCBI Taxonomy" id="1491"/>
    <lineage>
        <taxon>Bacteria</taxon>
        <taxon>Bacillati</taxon>
        <taxon>Bacillota</taxon>
        <taxon>Clostridia</taxon>
        <taxon>Eubacteriales</taxon>
        <taxon>Clostridiaceae</taxon>
        <taxon>Clostridium</taxon>
    </lineage>
</organism>